<dbReference type="EMBL" id="JBJKBG010000011">
    <property type="protein sequence ID" value="KAL3715155.1"/>
    <property type="molecule type" value="Genomic_DNA"/>
</dbReference>
<evidence type="ECO:0000259" key="24">
    <source>
        <dbReference type="PROSITE" id="PS50927"/>
    </source>
</evidence>
<dbReference type="InterPro" id="IPR008271">
    <property type="entry name" value="Ser/Thr_kinase_AS"/>
</dbReference>
<feature type="transmembrane region" description="Helical" evidence="21">
    <location>
        <begin position="488"/>
        <end position="509"/>
    </location>
</feature>
<keyword evidence="10 19" id="KW-0418">Kinase</keyword>
<evidence type="ECO:0000256" key="10">
    <source>
        <dbReference type="ARBA" id="ARBA00022777"/>
    </source>
</evidence>
<keyword evidence="12 21" id="KW-1133">Transmembrane helix</keyword>
<dbReference type="Proteomes" id="UP001634007">
    <property type="component" value="Unassembled WGS sequence"/>
</dbReference>
<evidence type="ECO:0000259" key="23">
    <source>
        <dbReference type="PROSITE" id="PS50011"/>
    </source>
</evidence>
<dbReference type="AlphaFoldDB" id="A0ABD3IJL5"/>
<evidence type="ECO:0000256" key="12">
    <source>
        <dbReference type="ARBA" id="ARBA00022989"/>
    </source>
</evidence>
<keyword evidence="7 22" id="KW-0732">Signal</keyword>
<keyword evidence="6 21" id="KW-0812">Transmembrane</keyword>
<organism evidence="26 27">
    <name type="scientific">Eucalyptus globulus</name>
    <name type="common">Tasmanian blue gum</name>
    <dbReference type="NCBI Taxonomy" id="34317"/>
    <lineage>
        <taxon>Eukaryota</taxon>
        <taxon>Viridiplantae</taxon>
        <taxon>Streptophyta</taxon>
        <taxon>Embryophyta</taxon>
        <taxon>Tracheophyta</taxon>
        <taxon>Spermatophyta</taxon>
        <taxon>Magnoliopsida</taxon>
        <taxon>eudicotyledons</taxon>
        <taxon>Gunneridae</taxon>
        <taxon>Pentapetalae</taxon>
        <taxon>rosids</taxon>
        <taxon>malvids</taxon>
        <taxon>Myrtales</taxon>
        <taxon>Myrtaceae</taxon>
        <taxon>Myrtoideae</taxon>
        <taxon>Eucalypteae</taxon>
        <taxon>Eucalyptus</taxon>
    </lineage>
</organism>
<dbReference type="PROSITE" id="PS00107">
    <property type="entry name" value="PROTEIN_KINASE_ATP"/>
    <property type="match status" value="1"/>
</dbReference>
<dbReference type="InterPro" id="IPR000719">
    <property type="entry name" value="Prot_kinase_dom"/>
</dbReference>
<dbReference type="SUPFAM" id="SSF56112">
    <property type="entry name" value="Protein kinase-like (PK-like)"/>
    <property type="match status" value="1"/>
</dbReference>
<feature type="binding site" evidence="20">
    <location>
        <position position="575"/>
    </location>
    <ligand>
        <name>ATP</name>
        <dbReference type="ChEBI" id="CHEBI:30616"/>
    </ligand>
</feature>
<evidence type="ECO:0000256" key="2">
    <source>
        <dbReference type="ARBA" id="ARBA00022527"/>
    </source>
</evidence>
<dbReference type="InterPro" id="IPR011009">
    <property type="entry name" value="Kinase-like_dom_sf"/>
</dbReference>
<keyword evidence="2 19" id="KW-0723">Serine/threonine-protein kinase</keyword>
<evidence type="ECO:0000256" key="9">
    <source>
        <dbReference type="ARBA" id="ARBA00022741"/>
    </source>
</evidence>
<evidence type="ECO:0000313" key="26">
    <source>
        <dbReference type="EMBL" id="KAL3715155.1"/>
    </source>
</evidence>
<dbReference type="InterPro" id="IPR051343">
    <property type="entry name" value="G-type_lectin_kinases/EP1-like"/>
</dbReference>
<dbReference type="Gene3D" id="2.90.10.30">
    <property type="match status" value="1"/>
</dbReference>
<keyword evidence="27" id="KW-1185">Reference proteome</keyword>
<dbReference type="GO" id="GO:0005524">
    <property type="term" value="F:ATP binding"/>
    <property type="evidence" value="ECO:0007669"/>
    <property type="project" value="UniProtKB-UniRule"/>
</dbReference>
<keyword evidence="16" id="KW-0325">Glycoprotein</keyword>
<evidence type="ECO:0000256" key="15">
    <source>
        <dbReference type="ARBA" id="ARBA00023170"/>
    </source>
</evidence>
<comment type="caution">
    <text evidence="26">The sequence shown here is derived from an EMBL/GenBank/DDBJ whole genome shotgun (WGS) entry which is preliminary data.</text>
</comment>
<dbReference type="SMART" id="SM00220">
    <property type="entry name" value="S_TKc"/>
    <property type="match status" value="1"/>
</dbReference>
<evidence type="ECO:0000256" key="20">
    <source>
        <dbReference type="PROSITE-ProRule" id="PRU10141"/>
    </source>
</evidence>
<keyword evidence="4" id="KW-0597">Phosphoprotein</keyword>
<dbReference type="FunFam" id="2.90.10.10:FF:000039">
    <property type="entry name" value="G-type lectin S-receptor-like serine/threonine-protein kinase SD2-5"/>
    <property type="match status" value="1"/>
</dbReference>
<evidence type="ECO:0000313" key="27">
    <source>
        <dbReference type="Proteomes" id="UP001634007"/>
    </source>
</evidence>
<dbReference type="PROSITE" id="PS50948">
    <property type="entry name" value="PAN"/>
    <property type="match status" value="1"/>
</dbReference>
<dbReference type="PROSITE" id="PS50927">
    <property type="entry name" value="BULB_LECTIN"/>
    <property type="match status" value="1"/>
</dbReference>
<dbReference type="CDD" id="cd00028">
    <property type="entry name" value="B_lectin"/>
    <property type="match status" value="1"/>
</dbReference>
<comment type="similarity">
    <text evidence="19">Belongs to the protein kinase superfamily. Ser/Thr protein kinase family.</text>
</comment>
<evidence type="ECO:0000259" key="25">
    <source>
        <dbReference type="PROSITE" id="PS50948"/>
    </source>
</evidence>
<accession>A0ABD3IJL5</accession>
<keyword evidence="8" id="KW-0430">Lectin</keyword>
<keyword evidence="14" id="KW-1015">Disulfide bond</keyword>
<evidence type="ECO:0000256" key="3">
    <source>
        <dbReference type="ARBA" id="ARBA00022536"/>
    </source>
</evidence>
<dbReference type="SMART" id="SM00108">
    <property type="entry name" value="B_lectin"/>
    <property type="match status" value="1"/>
</dbReference>
<dbReference type="GO" id="GO:0016020">
    <property type="term" value="C:membrane"/>
    <property type="evidence" value="ECO:0007669"/>
    <property type="project" value="UniProtKB-SubCell"/>
</dbReference>
<dbReference type="InterPro" id="IPR001480">
    <property type="entry name" value="Bulb-type_lectin_dom"/>
</dbReference>
<evidence type="ECO:0000256" key="17">
    <source>
        <dbReference type="ARBA" id="ARBA00047899"/>
    </source>
</evidence>
<keyword evidence="3" id="KW-0245">EGF-like domain</keyword>
<feature type="signal peptide" evidence="22">
    <location>
        <begin position="1"/>
        <end position="31"/>
    </location>
</feature>
<evidence type="ECO:0000256" key="4">
    <source>
        <dbReference type="ARBA" id="ARBA00022553"/>
    </source>
</evidence>
<feature type="domain" description="Bulb-type lectin" evidence="24">
    <location>
        <begin position="58"/>
        <end position="187"/>
    </location>
</feature>
<feature type="domain" description="Apple" evidence="25">
    <location>
        <begin position="371"/>
        <end position="461"/>
    </location>
</feature>
<reference evidence="26 27" key="1">
    <citation type="submission" date="2024-11" db="EMBL/GenBank/DDBJ databases">
        <title>Chromosome-level genome assembly of Eucalyptus globulus Labill. provides insights into its genome evolution.</title>
        <authorList>
            <person name="Li X."/>
        </authorList>
    </citation>
    <scope>NUCLEOTIDE SEQUENCE [LARGE SCALE GENOMIC DNA]</scope>
    <source>
        <strain evidence="26">CL2024</strain>
        <tissue evidence="26">Fresh tender leaves</tissue>
    </source>
</reference>
<evidence type="ECO:0000256" key="8">
    <source>
        <dbReference type="ARBA" id="ARBA00022734"/>
    </source>
</evidence>
<dbReference type="PANTHER" id="PTHR47976">
    <property type="entry name" value="G-TYPE LECTIN S-RECEPTOR-LIKE SERINE/THREONINE-PROTEIN KINASE SD2-5"/>
    <property type="match status" value="1"/>
</dbReference>
<protein>
    <recommendedName>
        <fullName evidence="19">Receptor-like serine/threonine-protein kinase</fullName>
        <ecNumber evidence="19">2.7.11.1</ecNumber>
    </recommendedName>
</protein>
<dbReference type="SUPFAM" id="SSF51110">
    <property type="entry name" value="alpha-D-mannose-specific plant lectins"/>
    <property type="match status" value="1"/>
</dbReference>
<sequence length="864" mass="96226">MVSLWSLWSFLLSFSFVFLSQFSTFIIDAQAQYDNYAPLSSSWYNGEETFGEPSIRDPQITAVRPILLRNTGVDYDGPAYACGFYCNVVCNNYLFAVFIVILNGGVFENINDGFPQVVWSANRNNPVKNGATVQLTSEGDLVLKDADQTVAWSTNTSGKSVIGLNLTDSGNLVLLGANNAPVWQSFDHPMDSLVLGQKLSIGQKLVPSVSETNWTAQGLLSLSMTRTGLFAQMDTDPPQVYFVVPANLPYTSDDSNYIKFVNGTLALFTNSTLNGSIFINIPPASLFMRLEYDGHLRAYEFDGHQRQWIVADDLLQKHGDCGYPTVCGQYGICSSNGQCTCPDSDGDTNYFKQINNRHRNLWCYREVPLCCDNSQFQSFLELGDLSYVTYSADPESTPDLANVNMVYCKEACAKNCSCKAAFFLKDRDSPTDSGSCYLLTEVFSLMNLKLPVKSIFYLKVQNISNVVPKSPGSSRTPSFNNRGRTNRLASILGSSLGSVVALIIVIGVIKVLCRKREAVDEAEENHLDRIPGVPMKFTYDSLKVITKDFSKKLGEGGFGSVFEGTLQDGSKVAVKPLDGLGHIKKSFSAEVETIGSIHHVNLVMLVGFCTENSRRLLVYEYMPNGSLDKWIFCRSSEYVLNWQQRRKIVYDVAKGLNYLHEGCRRKILHLDIKPQNILLDTNFDAKVADFGLSKLIDRDKSQVVTTMRGTPGYLAPEWLSAAITEKVDVYSFGVVVLEIVSARKVFDNSQDSESMYLVGAFRRKVEEGRLSDMVDIHSEDMRVNEVEAVNMLRIAGWCLQGDYRKRPSMSVVMKVLDGLMDVPDDLEYDFSFPPLLKSRAKVLQEEAHFAPSTLLMPSVLSGPR</sequence>
<dbReference type="FunFam" id="1.10.510.10:FF:000248">
    <property type="entry name" value="S-receptor-like kinase 5"/>
    <property type="match status" value="1"/>
</dbReference>
<dbReference type="FunFam" id="2.90.10.30:FF:000003">
    <property type="entry name" value="Os04g0303100 protein"/>
    <property type="match status" value="1"/>
</dbReference>
<evidence type="ECO:0000256" key="5">
    <source>
        <dbReference type="ARBA" id="ARBA00022679"/>
    </source>
</evidence>
<dbReference type="InterPro" id="IPR024171">
    <property type="entry name" value="SRK-like_kinase"/>
</dbReference>
<evidence type="ECO:0000256" key="7">
    <source>
        <dbReference type="ARBA" id="ARBA00022729"/>
    </source>
</evidence>
<dbReference type="InterPro" id="IPR036426">
    <property type="entry name" value="Bulb-type_lectin_dom_sf"/>
</dbReference>
<dbReference type="InterPro" id="IPR003609">
    <property type="entry name" value="Pan_app"/>
</dbReference>
<feature type="domain" description="Protein kinase" evidence="23">
    <location>
        <begin position="547"/>
        <end position="820"/>
    </location>
</feature>
<dbReference type="GO" id="GO:0004674">
    <property type="term" value="F:protein serine/threonine kinase activity"/>
    <property type="evidence" value="ECO:0007669"/>
    <property type="project" value="UniProtKB-KW"/>
</dbReference>
<dbReference type="Pfam" id="PF00069">
    <property type="entry name" value="Pkinase"/>
    <property type="match status" value="1"/>
</dbReference>
<evidence type="ECO:0000256" key="14">
    <source>
        <dbReference type="ARBA" id="ARBA00023157"/>
    </source>
</evidence>
<comment type="subcellular location">
    <subcellularLocation>
        <location evidence="1">Membrane</location>
        <topology evidence="1">Single-pass type I membrane protein</topology>
    </subcellularLocation>
</comment>
<dbReference type="FunFam" id="3.30.200.20:FF:000178">
    <property type="entry name" value="serine/threonine-protein kinase PBS1-like"/>
    <property type="match status" value="1"/>
</dbReference>
<evidence type="ECO:0000256" key="6">
    <source>
        <dbReference type="ARBA" id="ARBA00022692"/>
    </source>
</evidence>
<dbReference type="PIRSF" id="PIRSF000641">
    <property type="entry name" value="SRK"/>
    <property type="match status" value="1"/>
</dbReference>
<keyword evidence="11 19" id="KW-0067">ATP-binding</keyword>
<evidence type="ECO:0000256" key="16">
    <source>
        <dbReference type="ARBA" id="ARBA00023180"/>
    </source>
</evidence>
<comment type="catalytic activity">
    <reaction evidence="18 19">
        <text>L-seryl-[protein] + ATP = O-phospho-L-seryl-[protein] + ADP + H(+)</text>
        <dbReference type="Rhea" id="RHEA:17989"/>
        <dbReference type="Rhea" id="RHEA-COMP:9863"/>
        <dbReference type="Rhea" id="RHEA-COMP:11604"/>
        <dbReference type="ChEBI" id="CHEBI:15378"/>
        <dbReference type="ChEBI" id="CHEBI:29999"/>
        <dbReference type="ChEBI" id="CHEBI:30616"/>
        <dbReference type="ChEBI" id="CHEBI:83421"/>
        <dbReference type="ChEBI" id="CHEBI:456216"/>
        <dbReference type="EC" id="2.7.11.1"/>
    </reaction>
</comment>
<name>A0ABD3IJL5_EUCGL</name>
<evidence type="ECO:0000256" key="1">
    <source>
        <dbReference type="ARBA" id="ARBA00004479"/>
    </source>
</evidence>
<dbReference type="Pfam" id="PF01453">
    <property type="entry name" value="B_lectin"/>
    <property type="match status" value="1"/>
</dbReference>
<dbReference type="PANTHER" id="PTHR47976:SF30">
    <property type="entry name" value="RECEPTOR-LIKE SERINE_THREONINE-PROTEIN KINASE"/>
    <property type="match status" value="1"/>
</dbReference>
<dbReference type="Gene3D" id="3.30.200.20">
    <property type="entry name" value="Phosphorylase Kinase, domain 1"/>
    <property type="match status" value="1"/>
</dbReference>
<evidence type="ECO:0000256" key="11">
    <source>
        <dbReference type="ARBA" id="ARBA00022840"/>
    </source>
</evidence>
<keyword evidence="5 19" id="KW-0808">Transferase</keyword>
<dbReference type="GO" id="GO:0030246">
    <property type="term" value="F:carbohydrate binding"/>
    <property type="evidence" value="ECO:0007669"/>
    <property type="project" value="UniProtKB-KW"/>
</dbReference>
<evidence type="ECO:0000256" key="18">
    <source>
        <dbReference type="ARBA" id="ARBA00048679"/>
    </source>
</evidence>
<dbReference type="PROSITE" id="PS00108">
    <property type="entry name" value="PROTEIN_KINASE_ST"/>
    <property type="match status" value="1"/>
</dbReference>
<keyword evidence="13 21" id="KW-0472">Membrane</keyword>
<evidence type="ECO:0000256" key="22">
    <source>
        <dbReference type="SAM" id="SignalP"/>
    </source>
</evidence>
<dbReference type="InterPro" id="IPR017441">
    <property type="entry name" value="Protein_kinase_ATP_BS"/>
</dbReference>
<dbReference type="Gene3D" id="1.10.510.10">
    <property type="entry name" value="Transferase(Phosphotransferase) domain 1"/>
    <property type="match status" value="1"/>
</dbReference>
<keyword evidence="9 19" id="KW-0547">Nucleotide-binding</keyword>
<evidence type="ECO:0000256" key="21">
    <source>
        <dbReference type="SAM" id="Phobius"/>
    </source>
</evidence>
<dbReference type="PROSITE" id="PS50011">
    <property type="entry name" value="PROTEIN_KINASE_DOM"/>
    <property type="match status" value="1"/>
</dbReference>
<dbReference type="EC" id="2.7.11.1" evidence="19"/>
<gene>
    <name evidence="26" type="ORF">ACJRO7_006967</name>
</gene>
<evidence type="ECO:0000256" key="13">
    <source>
        <dbReference type="ARBA" id="ARBA00023136"/>
    </source>
</evidence>
<feature type="chain" id="PRO_5044791969" description="Receptor-like serine/threonine-protein kinase" evidence="22">
    <location>
        <begin position="32"/>
        <end position="864"/>
    </location>
</feature>
<keyword evidence="15" id="KW-0675">Receptor</keyword>
<evidence type="ECO:0000256" key="19">
    <source>
        <dbReference type="PIRNR" id="PIRNR000641"/>
    </source>
</evidence>
<comment type="catalytic activity">
    <reaction evidence="17 19">
        <text>L-threonyl-[protein] + ATP = O-phospho-L-threonyl-[protein] + ADP + H(+)</text>
        <dbReference type="Rhea" id="RHEA:46608"/>
        <dbReference type="Rhea" id="RHEA-COMP:11060"/>
        <dbReference type="Rhea" id="RHEA-COMP:11605"/>
        <dbReference type="ChEBI" id="CHEBI:15378"/>
        <dbReference type="ChEBI" id="CHEBI:30013"/>
        <dbReference type="ChEBI" id="CHEBI:30616"/>
        <dbReference type="ChEBI" id="CHEBI:61977"/>
        <dbReference type="ChEBI" id="CHEBI:456216"/>
        <dbReference type="EC" id="2.7.11.1"/>
    </reaction>
</comment>
<proteinExistence type="inferred from homology"/>
<dbReference type="CDD" id="cd14066">
    <property type="entry name" value="STKc_IRAK"/>
    <property type="match status" value="1"/>
</dbReference>